<keyword evidence="3" id="KW-1003">Cell membrane</keyword>
<feature type="transmembrane region" description="Helical" evidence="7">
    <location>
        <begin position="234"/>
        <end position="254"/>
    </location>
</feature>
<accession>A0A0N0C6B2</accession>
<evidence type="ECO:0000256" key="7">
    <source>
        <dbReference type="SAM" id="Phobius"/>
    </source>
</evidence>
<feature type="transmembrane region" description="Helical" evidence="7">
    <location>
        <begin position="117"/>
        <end position="139"/>
    </location>
</feature>
<evidence type="ECO:0000256" key="5">
    <source>
        <dbReference type="ARBA" id="ARBA00022989"/>
    </source>
</evidence>
<comment type="similarity">
    <text evidence="2">Belongs to the cytochrome ubiquinol oxidase subunit 2 family.</text>
</comment>
<dbReference type="GO" id="GO:0005886">
    <property type="term" value="C:plasma membrane"/>
    <property type="evidence" value="ECO:0007669"/>
    <property type="project" value="UniProtKB-SubCell"/>
</dbReference>
<feature type="transmembrane region" description="Helical" evidence="7">
    <location>
        <begin position="6"/>
        <end position="34"/>
    </location>
</feature>
<proteinExistence type="inferred from homology"/>
<dbReference type="AlphaFoldDB" id="A0A0N0C6B2"/>
<evidence type="ECO:0000256" key="1">
    <source>
        <dbReference type="ARBA" id="ARBA00004651"/>
    </source>
</evidence>
<comment type="caution">
    <text evidence="8">The sequence shown here is derived from an EMBL/GenBank/DDBJ whole genome shotgun (WGS) entry which is preliminary data.</text>
</comment>
<keyword evidence="6 7" id="KW-0472">Membrane</keyword>
<comment type="subcellular location">
    <subcellularLocation>
        <location evidence="1">Cell membrane</location>
        <topology evidence="1">Multi-pass membrane protein</topology>
    </subcellularLocation>
</comment>
<feature type="transmembrane region" description="Helical" evidence="7">
    <location>
        <begin position="200"/>
        <end position="222"/>
    </location>
</feature>
<feature type="transmembrane region" description="Helical" evidence="7">
    <location>
        <begin position="55"/>
        <end position="74"/>
    </location>
</feature>
<dbReference type="Proteomes" id="UP000037688">
    <property type="component" value="Unassembled WGS sequence"/>
</dbReference>
<evidence type="ECO:0000256" key="3">
    <source>
        <dbReference type="ARBA" id="ARBA00022475"/>
    </source>
</evidence>
<keyword evidence="9" id="KW-1185">Reference proteome</keyword>
<gene>
    <name evidence="8" type="ORF">AMS66_00610</name>
</gene>
<name>A0A0N0C6B2_9BACL</name>
<evidence type="ECO:0000313" key="8">
    <source>
        <dbReference type="EMBL" id="KOY18417.1"/>
    </source>
</evidence>
<reference evidence="8 9" key="1">
    <citation type="submission" date="2015-08" db="EMBL/GenBank/DDBJ databases">
        <title>Draft genome sequence of cellulolytic and xylanolytic Paenibacillus sp. A59, isolated from a decaying forest soil from Patagonia, Argentina.</title>
        <authorList>
            <person name="Ghio S."/>
            <person name="Caceres A.M."/>
            <person name="Talia P."/>
            <person name="Grasso D."/>
            <person name="Campos E."/>
        </authorList>
    </citation>
    <scope>NUCLEOTIDE SEQUENCE [LARGE SCALE GENOMIC DNA]</scope>
    <source>
        <strain evidence="8 9">A59</strain>
    </source>
</reference>
<evidence type="ECO:0000256" key="2">
    <source>
        <dbReference type="ARBA" id="ARBA00007543"/>
    </source>
</evidence>
<keyword evidence="4 7" id="KW-0812">Transmembrane</keyword>
<dbReference type="OrthoDB" id="2416742at2"/>
<dbReference type="EMBL" id="LITU01000005">
    <property type="protein sequence ID" value="KOY18417.1"/>
    <property type="molecule type" value="Genomic_DNA"/>
</dbReference>
<feature type="transmembrane region" description="Helical" evidence="7">
    <location>
        <begin position="259"/>
        <end position="278"/>
    </location>
</feature>
<feature type="transmembrane region" description="Helical" evidence="7">
    <location>
        <begin position="164"/>
        <end position="188"/>
    </location>
</feature>
<evidence type="ECO:0000313" key="9">
    <source>
        <dbReference type="Proteomes" id="UP000037688"/>
    </source>
</evidence>
<dbReference type="Pfam" id="PF02322">
    <property type="entry name" value="Cyt_bd_oxida_II"/>
    <property type="match status" value="1"/>
</dbReference>
<evidence type="ECO:0000256" key="4">
    <source>
        <dbReference type="ARBA" id="ARBA00022692"/>
    </source>
</evidence>
<protein>
    <submittedName>
        <fullName evidence="8">Cytochrome D ubiquinol oxidase subunit II</fullName>
    </submittedName>
</protein>
<keyword evidence="5 7" id="KW-1133">Transmembrane helix</keyword>
<organism evidence="8 9">
    <name type="scientific">Paenibacillus xylanivorans</name>
    <dbReference type="NCBI Taxonomy" id="1705561"/>
    <lineage>
        <taxon>Bacteria</taxon>
        <taxon>Bacillati</taxon>
        <taxon>Bacillota</taxon>
        <taxon>Bacilli</taxon>
        <taxon>Bacillales</taxon>
        <taxon>Paenibacillaceae</taxon>
        <taxon>Paenibacillus</taxon>
    </lineage>
</organism>
<dbReference type="PATRIC" id="fig|1705561.3.peg.391"/>
<dbReference type="InterPro" id="IPR003317">
    <property type="entry name" value="Cyt-d_oxidase_su2"/>
</dbReference>
<dbReference type="RefSeq" id="WP_053778992.1">
    <property type="nucleotide sequence ID" value="NZ_LITU01000005.1"/>
</dbReference>
<evidence type="ECO:0000256" key="6">
    <source>
        <dbReference type="ARBA" id="ARBA00023136"/>
    </source>
</evidence>
<feature type="transmembrane region" description="Helical" evidence="7">
    <location>
        <begin position="80"/>
        <end position="105"/>
    </location>
</feature>
<feature type="transmembrane region" description="Helical" evidence="7">
    <location>
        <begin position="304"/>
        <end position="329"/>
    </location>
</feature>
<sequence>MSFEIAGIAILWTFLFGYLIVASIDFGAGFFSFYSILTGHENKIHNIIQRYLSPVWEVTNVFLIFFVVGLVGFYPDSAFYYGTALLVPGSLAIVLLAIRGVYYAYNTYGNQGQNSRIYMALYGATGLLIPAVFSTILAISEGGIIEQVGDQVFFRWREFLTNPYTWSVVLLALVSVLYISAMFLSYYAKRAEDETAFEVLREYALLWSLPTIFASFLAFLQINKQNPAHFEQMLNISWMFIASFICFVIAVSLVWKRKYLGWCFIAVMLQFAFAWYGYGRSHLPYILYPYINIYDSFTNKTMGIALITAFSLGLLVLIPSLVLIMKLFLFDANYVRGNAGKKKG</sequence>